<keyword evidence="1" id="KW-1185">Reference proteome</keyword>
<dbReference type="AlphaFoldDB" id="A0A2I4FF44"/>
<dbReference type="KEGG" id="jre:108998215"/>
<evidence type="ECO:0000313" key="1">
    <source>
        <dbReference type="Proteomes" id="UP000235220"/>
    </source>
</evidence>
<gene>
    <name evidence="2" type="primary">LOC108998215</name>
</gene>
<dbReference type="InterPro" id="IPR002156">
    <property type="entry name" value="RNaseH_domain"/>
</dbReference>
<organism evidence="1 2">
    <name type="scientific">Juglans regia</name>
    <name type="common">English walnut</name>
    <dbReference type="NCBI Taxonomy" id="51240"/>
    <lineage>
        <taxon>Eukaryota</taxon>
        <taxon>Viridiplantae</taxon>
        <taxon>Streptophyta</taxon>
        <taxon>Embryophyta</taxon>
        <taxon>Tracheophyta</taxon>
        <taxon>Spermatophyta</taxon>
        <taxon>Magnoliopsida</taxon>
        <taxon>eudicotyledons</taxon>
        <taxon>Gunneridae</taxon>
        <taxon>Pentapetalae</taxon>
        <taxon>rosids</taxon>
        <taxon>fabids</taxon>
        <taxon>Fagales</taxon>
        <taxon>Juglandaceae</taxon>
        <taxon>Juglans</taxon>
    </lineage>
</organism>
<dbReference type="PANTHER" id="PTHR47723:SF19">
    <property type="entry name" value="POLYNUCLEOTIDYL TRANSFERASE, RIBONUCLEASE H-LIKE SUPERFAMILY PROTEIN"/>
    <property type="match status" value="1"/>
</dbReference>
<dbReference type="RefSeq" id="XP_018830266.2">
    <property type="nucleotide sequence ID" value="XM_018974721.2"/>
</dbReference>
<dbReference type="OrthoDB" id="1906820at2759"/>
<protein>
    <submittedName>
        <fullName evidence="2">Uncharacterized protein LOC108998215</fullName>
    </submittedName>
</protein>
<accession>A0A2I4FF44</accession>
<dbReference type="GO" id="GO:0003676">
    <property type="term" value="F:nucleic acid binding"/>
    <property type="evidence" value="ECO:0007669"/>
    <property type="project" value="InterPro"/>
</dbReference>
<reference evidence="2" key="1">
    <citation type="submission" date="2025-08" db="UniProtKB">
        <authorList>
            <consortium name="RefSeq"/>
        </authorList>
    </citation>
    <scope>IDENTIFICATION</scope>
    <source>
        <tissue evidence="2">Leaves</tissue>
    </source>
</reference>
<dbReference type="GeneID" id="108998215"/>
<sequence length="150" mass="17027">MLLSICKAFNDVQTTTSRDLYKFSKWQAPPDEYLKVNVNGAVFADFRKARVGIVLRDMSGGIVMAASKNEEEVDEELHSTEESFASAGNLINEAKNLMRHFPEVQVQHVNRIGNGVAHSLARYAWNVVDINIWWDQIPSFVSHALWFDTN</sequence>
<evidence type="ECO:0000313" key="2">
    <source>
        <dbReference type="RefSeq" id="XP_018830266.2"/>
    </source>
</evidence>
<dbReference type="Gramene" id="Jr05_11530_p1">
    <property type="protein sequence ID" value="cds.Jr05_11530_p1"/>
    <property type="gene ID" value="Jr05_11530"/>
</dbReference>
<dbReference type="PANTHER" id="PTHR47723">
    <property type="entry name" value="OS05G0353850 PROTEIN"/>
    <property type="match status" value="1"/>
</dbReference>
<dbReference type="Pfam" id="PF13456">
    <property type="entry name" value="RVT_3"/>
    <property type="match status" value="1"/>
</dbReference>
<dbReference type="Proteomes" id="UP000235220">
    <property type="component" value="Chromosome 5"/>
</dbReference>
<dbReference type="InterPro" id="IPR044730">
    <property type="entry name" value="RNase_H-like_dom_plant"/>
</dbReference>
<proteinExistence type="predicted"/>
<name>A0A2I4FF44_JUGRE</name>
<dbReference type="InterPro" id="IPR053151">
    <property type="entry name" value="RNase_H-like"/>
</dbReference>
<dbReference type="GO" id="GO:0004523">
    <property type="term" value="F:RNA-DNA hybrid ribonuclease activity"/>
    <property type="evidence" value="ECO:0007669"/>
    <property type="project" value="InterPro"/>
</dbReference>
<dbReference type="CDD" id="cd06222">
    <property type="entry name" value="RNase_H_like"/>
    <property type="match status" value="1"/>
</dbReference>